<name>A0A9W6D2W7_9BACT</name>
<keyword evidence="1" id="KW-0378">Hydrolase</keyword>
<evidence type="ECO:0000256" key="1">
    <source>
        <dbReference type="ARBA" id="ARBA00022801"/>
    </source>
</evidence>
<dbReference type="SMART" id="SM00942">
    <property type="entry name" value="PriCT_1"/>
    <property type="match status" value="1"/>
</dbReference>
<feature type="domain" description="DNA primase/polymerase bifunctional N-terminal" evidence="3">
    <location>
        <begin position="9"/>
        <end position="169"/>
    </location>
</feature>
<sequence>MPSSIEEAALEYLKRHWSVIPIRSHDKRPAIRWQEYQHRHATKEEVNEWFSRWPASNVGIVTGAISGLVVLDIDPKHGGDAGLAELIRHHGPLPQSVEAITGGGGRHIYFAHPGGMVRNRVGLATGIDLRGDGGCVVAPPSLHPSGRVYSWRKGHAPHQHALAPMPGWLLQEAAGEYERRGHPLEYWRNLLREGVPEGERNNTIASLAGHLLWHGVDPHVVQELLLCWNRIRCRPPLSDGEVVRTVESITHLHERHGEETMPVNEKM</sequence>
<dbReference type="Proteomes" id="UP001144372">
    <property type="component" value="Unassembled WGS sequence"/>
</dbReference>
<proteinExistence type="predicted"/>
<dbReference type="InterPro" id="IPR051620">
    <property type="entry name" value="ORF904-like_C"/>
</dbReference>
<comment type="caution">
    <text evidence="4">The sequence shown here is derived from an EMBL/GenBank/DDBJ whole genome shotgun (WGS) entry which is preliminary data.</text>
</comment>
<gene>
    <name evidence="4" type="ORF">DAMNIGENAA_13570</name>
</gene>
<organism evidence="4 5">
    <name type="scientific">Desulforhabdus amnigena</name>
    <dbReference type="NCBI Taxonomy" id="40218"/>
    <lineage>
        <taxon>Bacteria</taxon>
        <taxon>Pseudomonadati</taxon>
        <taxon>Thermodesulfobacteriota</taxon>
        <taxon>Syntrophobacteria</taxon>
        <taxon>Syntrophobacterales</taxon>
        <taxon>Syntrophobacteraceae</taxon>
        <taxon>Desulforhabdus</taxon>
    </lineage>
</organism>
<keyword evidence="5" id="KW-1185">Reference proteome</keyword>
<dbReference type="GO" id="GO:0016787">
    <property type="term" value="F:hydrolase activity"/>
    <property type="evidence" value="ECO:0007669"/>
    <property type="project" value="UniProtKB-KW"/>
</dbReference>
<protein>
    <submittedName>
        <fullName evidence="4">DNA replication protein</fullName>
    </submittedName>
</protein>
<evidence type="ECO:0000259" key="2">
    <source>
        <dbReference type="SMART" id="SM00942"/>
    </source>
</evidence>
<dbReference type="RefSeq" id="WP_281793204.1">
    <property type="nucleotide sequence ID" value="NZ_BSDR01000001.1"/>
</dbReference>
<dbReference type="Pfam" id="PF08708">
    <property type="entry name" value="PriCT_1"/>
    <property type="match status" value="1"/>
</dbReference>
<dbReference type="PANTHER" id="PTHR35372">
    <property type="entry name" value="ATP BINDING PROTEIN-RELATED"/>
    <property type="match status" value="1"/>
</dbReference>
<accession>A0A9W6D2W7</accession>
<dbReference type="SMART" id="SM00943">
    <property type="entry name" value="Prim-Pol"/>
    <property type="match status" value="1"/>
</dbReference>
<evidence type="ECO:0000259" key="3">
    <source>
        <dbReference type="SMART" id="SM00943"/>
    </source>
</evidence>
<evidence type="ECO:0000313" key="4">
    <source>
        <dbReference type="EMBL" id="GLI33924.1"/>
    </source>
</evidence>
<dbReference type="EMBL" id="BSDR01000001">
    <property type="protein sequence ID" value="GLI33924.1"/>
    <property type="molecule type" value="Genomic_DNA"/>
</dbReference>
<dbReference type="AlphaFoldDB" id="A0A9W6D2W7"/>
<evidence type="ECO:0000313" key="5">
    <source>
        <dbReference type="Proteomes" id="UP001144372"/>
    </source>
</evidence>
<feature type="domain" description="Primase C-terminal 1" evidence="2">
    <location>
        <begin position="189"/>
        <end position="255"/>
    </location>
</feature>
<dbReference type="SUPFAM" id="SSF56747">
    <property type="entry name" value="Prim-pol domain"/>
    <property type="match status" value="1"/>
</dbReference>
<dbReference type="CDD" id="cd04859">
    <property type="entry name" value="Prim_Pol"/>
    <property type="match status" value="1"/>
</dbReference>
<dbReference type="PANTHER" id="PTHR35372:SF2">
    <property type="entry name" value="SF3 HELICASE DOMAIN-CONTAINING PROTEIN"/>
    <property type="match status" value="1"/>
</dbReference>
<dbReference type="InterPro" id="IPR015330">
    <property type="entry name" value="DNA_primase/pol_bifunc_N"/>
</dbReference>
<reference evidence="4" key="1">
    <citation type="submission" date="2022-12" db="EMBL/GenBank/DDBJ databases">
        <title>Reference genome sequencing for broad-spectrum identification of bacterial and archaeal isolates by mass spectrometry.</title>
        <authorList>
            <person name="Sekiguchi Y."/>
            <person name="Tourlousse D.M."/>
        </authorList>
    </citation>
    <scope>NUCLEOTIDE SEQUENCE</scope>
    <source>
        <strain evidence="4">ASRB1</strain>
    </source>
</reference>
<dbReference type="InterPro" id="IPR014820">
    <property type="entry name" value="PriCT_1"/>
</dbReference>
<dbReference type="Gene3D" id="3.30.720.160">
    <property type="entry name" value="Bifunctional DNA primase/polymerase, N-terminal"/>
    <property type="match status" value="1"/>
</dbReference>
<dbReference type="Pfam" id="PF09250">
    <property type="entry name" value="Prim-Pol"/>
    <property type="match status" value="1"/>
</dbReference>